<evidence type="ECO:0000256" key="2">
    <source>
        <dbReference type="ARBA" id="ARBA00023015"/>
    </source>
</evidence>
<dbReference type="Gene3D" id="1.10.10.10">
    <property type="entry name" value="Winged helix-like DNA-binding domain superfamily/Winged helix DNA-binding domain"/>
    <property type="match status" value="1"/>
</dbReference>
<dbReference type="GO" id="GO:0005829">
    <property type="term" value="C:cytosol"/>
    <property type="evidence" value="ECO:0007669"/>
    <property type="project" value="TreeGrafter"/>
</dbReference>
<dbReference type="OrthoDB" id="9803735at2"/>
<dbReference type="RefSeq" id="WP_091270152.1">
    <property type="nucleotide sequence ID" value="NZ_FNDK01000001.1"/>
</dbReference>
<evidence type="ECO:0000259" key="5">
    <source>
        <dbReference type="PROSITE" id="PS50931"/>
    </source>
</evidence>
<dbReference type="AlphaFoldDB" id="A0A1G7Y7H0"/>
<reference evidence="6 7" key="1">
    <citation type="submission" date="2016-10" db="EMBL/GenBank/DDBJ databases">
        <authorList>
            <person name="de Groot N.N."/>
        </authorList>
    </citation>
    <scope>NUCLEOTIDE SEQUENCE [LARGE SCALE GENOMIC DNA]</scope>
    <source>
        <strain evidence="6 7">DSM 21632</strain>
    </source>
</reference>
<dbReference type="InterPro" id="IPR036390">
    <property type="entry name" value="WH_DNA-bd_sf"/>
</dbReference>
<evidence type="ECO:0000313" key="7">
    <source>
        <dbReference type="Proteomes" id="UP000199163"/>
    </source>
</evidence>
<protein>
    <submittedName>
        <fullName evidence="6">Transcriptional regulator</fullName>
    </submittedName>
</protein>
<dbReference type="SUPFAM" id="SSF53850">
    <property type="entry name" value="Periplasmic binding protein-like II"/>
    <property type="match status" value="1"/>
</dbReference>
<feature type="domain" description="HTH lysR-type" evidence="5">
    <location>
        <begin position="1"/>
        <end position="58"/>
    </location>
</feature>
<dbReference type="EMBL" id="FNDK01000001">
    <property type="protein sequence ID" value="SDG92398.1"/>
    <property type="molecule type" value="Genomic_DNA"/>
</dbReference>
<dbReference type="InterPro" id="IPR050950">
    <property type="entry name" value="HTH-type_LysR_regulators"/>
</dbReference>
<dbReference type="STRING" id="568899.SAMN05192534_10124"/>
<keyword evidence="4" id="KW-0804">Transcription</keyword>
<dbReference type="Pfam" id="PF03466">
    <property type="entry name" value="LysR_substrate"/>
    <property type="match status" value="1"/>
</dbReference>
<dbReference type="InterPro" id="IPR000847">
    <property type="entry name" value="LysR_HTH_N"/>
</dbReference>
<sequence length="296" mass="33250">MDLRQLTYFLTVCDTYSFTKAARKLRIAQPAITKAIQQLENEVGLPLFIREKRHVRLTMEGRVLKQHAIDIQQKIQQAKKELHDMKEGICGTVQVGIPSMSGSYYFPEKLAQFQEKYPDIDIDIYEAGTTEIERDILEGRLEMGTVVVDDVSNNLDIHPFLQESLMLVVSPSHPLAAHQAVSIEQLADEKLIVFKGGYYHRRIIEQVGASTKKDLSIAFETNQIAMAKSLTAKNFGVSVFLNMVVSKDEDVTAIPFDPPIVITLGIAHKKDLPLSKANRLFLSFLTKNADTSTSDQ</sequence>
<dbReference type="InterPro" id="IPR005119">
    <property type="entry name" value="LysR_subst-bd"/>
</dbReference>
<gene>
    <name evidence="6" type="ORF">SAMN05192534_10124</name>
</gene>
<dbReference type="CDD" id="cd05466">
    <property type="entry name" value="PBP2_LTTR_substrate"/>
    <property type="match status" value="1"/>
</dbReference>
<name>A0A1G7Y7H0_9BACI</name>
<dbReference type="Pfam" id="PF00126">
    <property type="entry name" value="HTH_1"/>
    <property type="match status" value="1"/>
</dbReference>
<proteinExistence type="inferred from homology"/>
<evidence type="ECO:0000256" key="3">
    <source>
        <dbReference type="ARBA" id="ARBA00023125"/>
    </source>
</evidence>
<comment type="similarity">
    <text evidence="1">Belongs to the LysR transcriptional regulatory family.</text>
</comment>
<dbReference type="PANTHER" id="PTHR30419:SF8">
    <property type="entry name" value="NITROGEN ASSIMILATION TRANSCRIPTIONAL ACTIVATOR-RELATED"/>
    <property type="match status" value="1"/>
</dbReference>
<keyword evidence="2" id="KW-0805">Transcription regulation</keyword>
<evidence type="ECO:0000256" key="4">
    <source>
        <dbReference type="ARBA" id="ARBA00023163"/>
    </source>
</evidence>
<dbReference type="Proteomes" id="UP000199163">
    <property type="component" value="Unassembled WGS sequence"/>
</dbReference>
<dbReference type="PANTHER" id="PTHR30419">
    <property type="entry name" value="HTH-TYPE TRANSCRIPTIONAL REGULATOR YBHD"/>
    <property type="match status" value="1"/>
</dbReference>
<dbReference type="InterPro" id="IPR036388">
    <property type="entry name" value="WH-like_DNA-bd_sf"/>
</dbReference>
<dbReference type="SUPFAM" id="SSF46785">
    <property type="entry name" value="Winged helix' DNA-binding domain"/>
    <property type="match status" value="1"/>
</dbReference>
<dbReference type="PRINTS" id="PR00039">
    <property type="entry name" value="HTHLYSR"/>
</dbReference>
<organism evidence="6 7">
    <name type="scientific">Alteribacillus persepolensis</name>
    <dbReference type="NCBI Taxonomy" id="568899"/>
    <lineage>
        <taxon>Bacteria</taxon>
        <taxon>Bacillati</taxon>
        <taxon>Bacillota</taxon>
        <taxon>Bacilli</taxon>
        <taxon>Bacillales</taxon>
        <taxon>Bacillaceae</taxon>
        <taxon>Alteribacillus</taxon>
    </lineage>
</organism>
<dbReference type="FunFam" id="1.10.10.10:FF:000001">
    <property type="entry name" value="LysR family transcriptional regulator"/>
    <property type="match status" value="1"/>
</dbReference>
<dbReference type="GO" id="GO:0003677">
    <property type="term" value="F:DNA binding"/>
    <property type="evidence" value="ECO:0007669"/>
    <property type="project" value="UniProtKB-KW"/>
</dbReference>
<dbReference type="Gene3D" id="3.40.190.290">
    <property type="match status" value="1"/>
</dbReference>
<accession>A0A1G7Y7H0</accession>
<keyword evidence="7" id="KW-1185">Reference proteome</keyword>
<evidence type="ECO:0000313" key="6">
    <source>
        <dbReference type="EMBL" id="SDG92398.1"/>
    </source>
</evidence>
<evidence type="ECO:0000256" key="1">
    <source>
        <dbReference type="ARBA" id="ARBA00009437"/>
    </source>
</evidence>
<dbReference type="GO" id="GO:0003700">
    <property type="term" value="F:DNA-binding transcription factor activity"/>
    <property type="evidence" value="ECO:0007669"/>
    <property type="project" value="InterPro"/>
</dbReference>
<dbReference type="PROSITE" id="PS50931">
    <property type="entry name" value="HTH_LYSR"/>
    <property type="match status" value="1"/>
</dbReference>
<keyword evidence="3" id="KW-0238">DNA-binding</keyword>